<feature type="domain" description="Galactofuranosyltransferase-2 C-terminal" evidence="7">
    <location>
        <begin position="477"/>
        <end position="655"/>
    </location>
</feature>
<dbReference type="InterPro" id="IPR040492">
    <property type="entry name" value="GlfT2_N"/>
</dbReference>
<dbReference type="Pfam" id="PF13641">
    <property type="entry name" value="Glyco_tranf_2_3"/>
    <property type="match status" value="1"/>
</dbReference>
<proteinExistence type="inferred from homology"/>
<comment type="pathway">
    <text evidence="1">Cell wall biogenesis; cell wall polysaccharide biosynthesis.</text>
</comment>
<keyword evidence="9" id="KW-1185">Reference proteome</keyword>
<evidence type="ECO:0000313" key="8">
    <source>
        <dbReference type="EMBL" id="TQM36154.1"/>
    </source>
</evidence>
<feature type="compositionally biased region" description="Basic and acidic residues" evidence="5">
    <location>
        <begin position="36"/>
        <end position="47"/>
    </location>
</feature>
<organism evidence="8 9">
    <name type="scientific">Pseudonocardia cypriaca</name>
    <dbReference type="NCBI Taxonomy" id="882449"/>
    <lineage>
        <taxon>Bacteria</taxon>
        <taxon>Bacillati</taxon>
        <taxon>Actinomycetota</taxon>
        <taxon>Actinomycetes</taxon>
        <taxon>Pseudonocardiales</taxon>
        <taxon>Pseudonocardiaceae</taxon>
        <taxon>Pseudonocardia</taxon>
    </lineage>
</organism>
<dbReference type="PANTHER" id="PTHR43179:SF12">
    <property type="entry name" value="GALACTOFURANOSYLTRANSFERASE GLFT2"/>
    <property type="match status" value="1"/>
</dbReference>
<comment type="similarity">
    <text evidence="2">Belongs to the glycosyltransferase 2 family.</text>
</comment>
<gene>
    <name evidence="8" type="ORF">FB388_7608</name>
</gene>
<dbReference type="PANTHER" id="PTHR43179">
    <property type="entry name" value="RHAMNOSYLTRANSFERASE WBBL"/>
    <property type="match status" value="1"/>
</dbReference>
<evidence type="ECO:0000256" key="3">
    <source>
        <dbReference type="ARBA" id="ARBA00022676"/>
    </source>
</evidence>
<evidence type="ECO:0000256" key="4">
    <source>
        <dbReference type="ARBA" id="ARBA00022679"/>
    </source>
</evidence>
<dbReference type="AlphaFoldDB" id="A0A543FQZ1"/>
<sequence length="658" mass="73102">MSPGKVSPGKGTDDRRTAARMLRTSDSTDRAATPATEEHPDRQADRTPARLLAQRGLFFGPSALVPEDLYSRVERGAARRERDRVTLAPGSLVNTNTYFGRFHATYWQRWTDIGEVEVSAVASGTGRLRLMASDTNKVWRIVAAVDVREGEATTVRLVGPVDRFVDGGGMWLEIATEIDELTVSDVRWTVAAARAVPPTDIAITTHNRVDDCLNTLQALARDPEALERIRTVHVADQGSDPIESRERFGDIAAALGERLKYVRQPNLGGSGGFARGMLHSTDGAPDEHADVLLMDDDVLLEPELLVRLTAFAASTRHTMIVGAQMLNLLHPGHLHISAEYADPEVLLMGLKMPGALRDEYLLGTDELGLPTNQERRVDTEYNGWWSCLIPAPVIRAIGYPLPLFLQWDDIEYGYRARAHGFPTVSLPGAGVWHADFGWKDGDEWQRYFTIRNGLIMAALHSGFSIRRITGRLAQLVSHQLVAMQYGMTATLLQAVEDFLDGPGVLSDGSAGALARVREIRKAYPETVMHPMSESGGEFHERAVVRAANEPGSETLTFLKRAVYHLAGRSVHRSGSVPAGDAHWWHVSLFERAIVTDMSEQGFRVRTRDKQLAVQLARRAVHLLRRFVREAPALPARYRAELPRLTSRENWERLYDQKG</sequence>
<dbReference type="InterPro" id="IPR029044">
    <property type="entry name" value="Nucleotide-diphossugar_trans"/>
</dbReference>
<evidence type="ECO:0000256" key="5">
    <source>
        <dbReference type="SAM" id="MobiDB-lite"/>
    </source>
</evidence>
<evidence type="ECO:0000256" key="2">
    <source>
        <dbReference type="ARBA" id="ARBA00006739"/>
    </source>
</evidence>
<feature type="domain" description="Galactofuranosyltransferase GlfT2 N-terminal" evidence="6">
    <location>
        <begin position="76"/>
        <end position="189"/>
    </location>
</feature>
<evidence type="ECO:0000256" key="1">
    <source>
        <dbReference type="ARBA" id="ARBA00004776"/>
    </source>
</evidence>
<dbReference type="Proteomes" id="UP000319818">
    <property type="component" value="Unassembled WGS sequence"/>
</dbReference>
<comment type="caution">
    <text evidence="8">The sequence shown here is derived from an EMBL/GenBank/DDBJ whole genome shotgun (WGS) entry which is preliminary data.</text>
</comment>
<dbReference type="Pfam" id="PF19320">
    <property type="entry name" value="GlfT2_domain3"/>
    <property type="match status" value="1"/>
</dbReference>
<evidence type="ECO:0000259" key="7">
    <source>
        <dbReference type="Pfam" id="PF19320"/>
    </source>
</evidence>
<dbReference type="Pfam" id="PF17994">
    <property type="entry name" value="Glft2_N"/>
    <property type="match status" value="1"/>
</dbReference>
<dbReference type="Gene3D" id="3.90.550.60">
    <property type="match status" value="1"/>
</dbReference>
<dbReference type="EMBL" id="VFPH01000003">
    <property type="protein sequence ID" value="TQM36154.1"/>
    <property type="molecule type" value="Genomic_DNA"/>
</dbReference>
<keyword evidence="4 8" id="KW-0808">Transferase</keyword>
<dbReference type="GO" id="GO:0016757">
    <property type="term" value="F:glycosyltransferase activity"/>
    <property type="evidence" value="ECO:0007669"/>
    <property type="project" value="UniProtKB-KW"/>
</dbReference>
<name>A0A543FQZ1_9PSEU</name>
<dbReference type="SUPFAM" id="SSF53448">
    <property type="entry name" value="Nucleotide-diphospho-sugar transferases"/>
    <property type="match status" value="1"/>
</dbReference>
<keyword evidence="3" id="KW-0328">Glycosyltransferase</keyword>
<evidence type="ECO:0000313" key="9">
    <source>
        <dbReference type="Proteomes" id="UP000319818"/>
    </source>
</evidence>
<protein>
    <submittedName>
        <fullName evidence="8">Galactofuranosylgalactofuranosylrhamnosyl-N-acetylglucosaminyl-diphospho-decaprenol beta-1,5/1,6-galactofuranosyltransferase</fullName>
    </submittedName>
</protein>
<evidence type="ECO:0000259" key="6">
    <source>
        <dbReference type="Pfam" id="PF17994"/>
    </source>
</evidence>
<dbReference type="InterPro" id="IPR045699">
    <property type="entry name" value="GlfT2_C"/>
</dbReference>
<reference evidence="8 9" key="1">
    <citation type="submission" date="2019-06" db="EMBL/GenBank/DDBJ databases">
        <title>Sequencing the genomes of 1000 actinobacteria strains.</title>
        <authorList>
            <person name="Klenk H.-P."/>
        </authorList>
    </citation>
    <scope>NUCLEOTIDE SEQUENCE [LARGE SCALE GENOMIC DNA]</scope>
    <source>
        <strain evidence="8 9">DSM 45511</strain>
    </source>
</reference>
<feature type="region of interest" description="Disordered" evidence="5">
    <location>
        <begin position="1"/>
        <end position="47"/>
    </location>
</feature>
<accession>A0A543FQZ1</accession>